<proteinExistence type="predicted"/>
<dbReference type="GO" id="GO:0004672">
    <property type="term" value="F:protein kinase activity"/>
    <property type="evidence" value="ECO:0007669"/>
    <property type="project" value="InterPro"/>
</dbReference>
<feature type="binding site" evidence="1">
    <location>
        <position position="99"/>
    </location>
    <ligand>
        <name>ATP</name>
        <dbReference type="ChEBI" id="CHEBI:30616"/>
    </ligand>
</feature>
<dbReference type="InterPro" id="IPR000719">
    <property type="entry name" value="Prot_kinase_dom"/>
</dbReference>
<keyword evidence="3" id="KW-0808">Transferase</keyword>
<evidence type="ECO:0000256" key="1">
    <source>
        <dbReference type="PROSITE-ProRule" id="PRU10141"/>
    </source>
</evidence>
<dbReference type="EMBL" id="MG452721">
    <property type="protein sequence ID" value="AZB49135.1"/>
    <property type="molecule type" value="Genomic_DNA"/>
</dbReference>
<dbReference type="RefSeq" id="YP_010087405.1">
    <property type="nucleotide sequence ID" value="NC_055554.1"/>
</dbReference>
<dbReference type="SMART" id="SM00220">
    <property type="entry name" value="S_TKc"/>
    <property type="match status" value="1"/>
</dbReference>
<reference evidence="3" key="1">
    <citation type="submission" date="2017-11" db="EMBL/GenBank/DDBJ databases">
        <title>The distinct marsupial branch of gammaherpesviruses includes novel host-derived genes seldom found in other viruses.</title>
        <authorList>
            <person name="Vaz P.K."/>
        </authorList>
    </citation>
    <scope>NUCLEOTIDE SEQUENCE</scope>
    <source>
        <strain evidence="3">V3187/11</strain>
    </source>
</reference>
<protein>
    <submittedName>
        <fullName evidence="3">Tyrosine kinase</fullName>
    </submittedName>
</protein>
<feature type="domain" description="Protein kinase" evidence="2">
    <location>
        <begin position="72"/>
        <end position="399"/>
    </location>
</feature>
<evidence type="ECO:0000313" key="3">
    <source>
        <dbReference type="EMBL" id="AZB49135.1"/>
    </source>
</evidence>
<dbReference type="PROSITE" id="PS50011">
    <property type="entry name" value="PROTEIN_KINASE_DOM"/>
    <property type="match status" value="1"/>
</dbReference>
<dbReference type="PROSITE" id="PS00107">
    <property type="entry name" value="PROTEIN_KINASE_ATP"/>
    <property type="match status" value="1"/>
</dbReference>
<evidence type="ECO:0000313" key="4">
    <source>
        <dbReference type="Proteomes" id="UP000679767"/>
    </source>
</evidence>
<evidence type="ECO:0000259" key="2">
    <source>
        <dbReference type="PROSITE" id="PS50011"/>
    </source>
</evidence>
<dbReference type="SUPFAM" id="SSF56112">
    <property type="entry name" value="Protein kinase-like (PK-like)"/>
    <property type="match status" value="1"/>
</dbReference>
<dbReference type="Proteomes" id="UP000679767">
    <property type="component" value="Segment"/>
</dbReference>
<dbReference type="KEGG" id="vg:65102689"/>
<dbReference type="Gene3D" id="1.10.510.10">
    <property type="entry name" value="Transferase(Phosphotransferase) domain 1"/>
    <property type="match status" value="1"/>
</dbReference>
<keyword evidence="1" id="KW-0547">Nucleotide-binding</keyword>
<keyword evidence="4" id="KW-1185">Reference proteome</keyword>
<dbReference type="GeneID" id="65102689"/>
<gene>
    <name evidence="3" type="primary">ORF36</name>
</gene>
<dbReference type="InterPro" id="IPR008266">
    <property type="entry name" value="Tyr_kinase_AS"/>
</dbReference>
<accession>A0A3S8D7J3</accession>
<keyword evidence="1" id="KW-0067">ATP-binding</keyword>
<dbReference type="GO" id="GO:0005524">
    <property type="term" value="F:ATP binding"/>
    <property type="evidence" value="ECO:0007669"/>
    <property type="project" value="UniProtKB-UniRule"/>
</dbReference>
<dbReference type="PROSITE" id="PS00109">
    <property type="entry name" value="PROTEIN_KINASE_TYR"/>
    <property type="match status" value="1"/>
</dbReference>
<dbReference type="InterPro" id="IPR017441">
    <property type="entry name" value="Protein_kinase_ATP_BS"/>
</dbReference>
<name>A0A3S8D7J3_9GAMA</name>
<dbReference type="InterPro" id="IPR011009">
    <property type="entry name" value="Kinase-like_dom_sf"/>
</dbReference>
<keyword evidence="3" id="KW-0418">Kinase</keyword>
<organism evidence="3">
    <name type="scientific">Vombatid gammaherpesvirus 1</name>
    <dbReference type="NCBI Taxonomy" id="2052651"/>
    <lineage>
        <taxon>Viruses</taxon>
        <taxon>Duplodnaviria</taxon>
        <taxon>Heunggongvirae</taxon>
        <taxon>Peploviricota</taxon>
        <taxon>Herviviricetes</taxon>
        <taxon>Herpesvirales</taxon>
        <taxon>Orthoherpesviridae</taxon>
        <taxon>Gammaherpesvirinae</taxon>
        <taxon>Manticavirus</taxon>
        <taxon>Manticavirus vombatidgamma1</taxon>
    </lineage>
</organism>
<sequence length="441" mass="51069">MSQTQLLHGGSNHFPGQQVMSLPTRTQPLTITAMDILTIQDRYILTDGINYESKILFVKIPKKYSICNHGHFDYETPIGRGAFGQVVPLVSPHRTCAKKFNSSSDFYHELIMNDLIEMTMSYNYDLQKRRRPPLISLFGACVKCRAIFYHRYTCSLHHYKYWTTHNIRSFADNFRQLLDAIYFLNKTCNVFHSDISPCNLLVETAYDSSYLKRLVLTDFGISSICSNGTYEHITLRAPRGRNIYCICSRRVPFALCKDDYKPAFLLRHCHQIFKERMGGLPIALAEPIPAELALQTDISSLGYVVLFVIERYIDSRRKYLSGHYYRDLQETRQHPLYYLKCVVPKVVICDFLSRQFSRNINLGIDPSVDVTDSDLAPDDYSELKEQYTAFEEAVKQAYTKVQYCTHLETLVDLLEHLITRDTFLLNHKYSWPSLTSQNSGI</sequence>